<dbReference type="GO" id="GO:0009535">
    <property type="term" value="C:chloroplast thylakoid membrane"/>
    <property type="evidence" value="ECO:0007669"/>
    <property type="project" value="TreeGrafter"/>
</dbReference>
<dbReference type="InterPro" id="IPR041243">
    <property type="entry name" value="STI1/HOP_DP"/>
</dbReference>
<evidence type="ECO:0000313" key="4">
    <source>
        <dbReference type="EMBL" id="KAF9664079.1"/>
    </source>
</evidence>
<dbReference type="PANTHER" id="PTHR47296">
    <property type="entry name" value="PROTEIN TIC 40, CHLOROPLASTIC"/>
    <property type="match status" value="1"/>
</dbReference>
<dbReference type="PANTHER" id="PTHR47296:SF1">
    <property type="entry name" value="PROTEIN TIC 40, CHLOROPLASTIC"/>
    <property type="match status" value="1"/>
</dbReference>
<accession>A0A835J990</accession>
<protein>
    <recommendedName>
        <fullName evidence="3">STI1 domain-containing protein</fullName>
    </recommendedName>
</protein>
<evidence type="ECO:0000256" key="1">
    <source>
        <dbReference type="ARBA" id="ARBA00022737"/>
    </source>
</evidence>
<dbReference type="SMART" id="SM00727">
    <property type="entry name" value="STI1"/>
    <property type="match status" value="2"/>
</dbReference>
<dbReference type="Proteomes" id="UP000657918">
    <property type="component" value="Unassembled WGS sequence"/>
</dbReference>
<feature type="domain" description="STI1" evidence="3">
    <location>
        <begin position="300"/>
        <end position="334"/>
    </location>
</feature>
<dbReference type="AlphaFoldDB" id="A0A835J990"/>
<dbReference type="EMBL" id="JADGMS010000017">
    <property type="protein sequence ID" value="KAF9664079.1"/>
    <property type="molecule type" value="Genomic_DNA"/>
</dbReference>
<dbReference type="Pfam" id="PF17830">
    <property type="entry name" value="STI1-HOP_DP"/>
    <property type="match status" value="1"/>
</dbReference>
<dbReference type="GO" id="GO:0045037">
    <property type="term" value="P:protein import into chloroplast stroma"/>
    <property type="evidence" value="ECO:0007669"/>
    <property type="project" value="TreeGrafter"/>
</dbReference>
<dbReference type="Gene3D" id="1.10.260.100">
    <property type="match status" value="1"/>
</dbReference>
<feature type="domain" description="STI1" evidence="3">
    <location>
        <begin position="376"/>
        <end position="415"/>
    </location>
</feature>
<comment type="caution">
    <text evidence="4">The sequence shown here is derived from an EMBL/GenBank/DDBJ whole genome shotgun (WGS) entry which is preliminary data.</text>
</comment>
<feature type="compositionally biased region" description="Polar residues" evidence="2">
    <location>
        <begin position="47"/>
        <end position="66"/>
    </location>
</feature>
<dbReference type="InterPro" id="IPR006636">
    <property type="entry name" value="STI1_HS-bd"/>
</dbReference>
<feature type="compositionally biased region" description="Basic and acidic residues" evidence="2">
    <location>
        <begin position="207"/>
        <end position="226"/>
    </location>
</feature>
<dbReference type="GO" id="GO:0009658">
    <property type="term" value="P:chloroplast organization"/>
    <property type="evidence" value="ECO:0007669"/>
    <property type="project" value="TreeGrafter"/>
</dbReference>
<gene>
    <name evidence="4" type="ORF">SADUNF_Sadunf17G0118900</name>
</gene>
<dbReference type="InterPro" id="IPR038108">
    <property type="entry name" value="RPN13_DEUBAD_sf"/>
</dbReference>
<feature type="compositionally biased region" description="Low complexity" evidence="2">
    <location>
        <begin position="270"/>
        <end position="285"/>
    </location>
</feature>
<proteinExistence type="predicted"/>
<dbReference type="GO" id="GO:0009706">
    <property type="term" value="C:chloroplast inner membrane"/>
    <property type="evidence" value="ECO:0007669"/>
    <property type="project" value="TreeGrafter"/>
</dbReference>
<organism evidence="4 5">
    <name type="scientific">Salix dunnii</name>
    <dbReference type="NCBI Taxonomy" id="1413687"/>
    <lineage>
        <taxon>Eukaryota</taxon>
        <taxon>Viridiplantae</taxon>
        <taxon>Streptophyta</taxon>
        <taxon>Embryophyta</taxon>
        <taxon>Tracheophyta</taxon>
        <taxon>Spermatophyta</taxon>
        <taxon>Magnoliopsida</taxon>
        <taxon>eudicotyledons</taxon>
        <taxon>Gunneridae</taxon>
        <taxon>Pentapetalae</taxon>
        <taxon>rosids</taxon>
        <taxon>fabids</taxon>
        <taxon>Malpighiales</taxon>
        <taxon>Salicaceae</taxon>
        <taxon>Saliceae</taxon>
        <taxon>Salix</taxon>
    </lineage>
</organism>
<feature type="compositionally biased region" description="Polar residues" evidence="2">
    <location>
        <begin position="233"/>
        <end position="242"/>
    </location>
</feature>
<feature type="region of interest" description="Disordered" evidence="2">
    <location>
        <begin position="207"/>
        <end position="285"/>
    </location>
</feature>
<feature type="region of interest" description="Disordered" evidence="2">
    <location>
        <begin position="43"/>
        <end position="83"/>
    </location>
</feature>
<keyword evidence="1" id="KW-0677">Repeat</keyword>
<name>A0A835J990_9ROSI</name>
<feature type="region of interest" description="Disordered" evidence="2">
    <location>
        <begin position="154"/>
        <end position="182"/>
    </location>
</feature>
<evidence type="ECO:0000259" key="3">
    <source>
        <dbReference type="SMART" id="SM00727"/>
    </source>
</evidence>
<reference evidence="4 5" key="1">
    <citation type="submission" date="2020-10" db="EMBL/GenBank/DDBJ databases">
        <title>Plant Genome Project.</title>
        <authorList>
            <person name="Zhang R.-G."/>
        </authorList>
    </citation>
    <scope>NUCLEOTIDE SEQUENCE [LARGE SCALE GENOMIC DNA]</scope>
    <source>
        <strain evidence="4">FAFU-HL-1</strain>
        <tissue evidence="4">Leaf</tissue>
    </source>
</reference>
<dbReference type="OrthoDB" id="533763at2759"/>
<dbReference type="Gene3D" id="1.10.2020.20">
    <property type="match status" value="1"/>
</dbReference>
<evidence type="ECO:0000256" key="2">
    <source>
        <dbReference type="SAM" id="MobiDB-lite"/>
    </source>
</evidence>
<sequence length="500" mass="55605">MESPRLSLLSSSSPKLVMGYPTLLKNPTTPKFSISTTRPSLPFPHITSKTAPHTSRISISALSQSHGPRRTSKNGSEYFASISSSSGQQTASVGVNPQSVSPPPSQIGSPLFWVGVGVALSAIFSWVATRLKNYAMQQAFKSLTEQMNTQNNQFNPAFSARSPFPFSPPPASQPATSPFRAASQPAVTVDIPATKVEAAPVTDAIKEKETDIQEEREIKEEPRKYAFVDVSPEETSLNTPFSSVEDVNDTSSSKDAPFTKEASQNGATFKPGPGSSEGSQSSQKAGSFLSVEALEKMMDDPTVQKMVYPYLPEEMRNPTTFKWMLQNPQYRQQLEEMLNNMSGSSEWDSRMVDSLKNFDLSSPEVKQQFDQIGLTPEEVISKIMANPDVALAFQNPRVQQAIMECSQNPLSIAKYQNDKEDYIAFWSIIMCCAVLVPSKLWMSSTKYQKYWDDQLTLISSFLEQPWFLGKDKLVNFRTANTGNFLLEFLQVRFWKCSNFV</sequence>
<evidence type="ECO:0000313" key="5">
    <source>
        <dbReference type="Proteomes" id="UP000657918"/>
    </source>
</evidence>
<keyword evidence="5" id="KW-1185">Reference proteome</keyword>